<gene>
    <name evidence="1" type="ORF">H8S77_00210</name>
</gene>
<comment type="caution">
    <text evidence="1">The sequence shown here is derived from an EMBL/GenBank/DDBJ whole genome shotgun (WGS) entry which is preliminary data.</text>
</comment>
<proteinExistence type="predicted"/>
<evidence type="ECO:0000313" key="1">
    <source>
        <dbReference type="EMBL" id="MBC5641312.1"/>
    </source>
</evidence>
<accession>A0ABR7DUU4</accession>
<organism evidence="1 2">
    <name type="scientific">Parabacteroides segnis</name>
    <dbReference type="NCBI Taxonomy" id="2763058"/>
    <lineage>
        <taxon>Bacteria</taxon>
        <taxon>Pseudomonadati</taxon>
        <taxon>Bacteroidota</taxon>
        <taxon>Bacteroidia</taxon>
        <taxon>Bacteroidales</taxon>
        <taxon>Tannerellaceae</taxon>
        <taxon>Parabacteroides</taxon>
    </lineage>
</organism>
<sequence length="365" mass="42598">MKEEQMTDRNSWNFHLTKSIANLSDVTLEIHTEFWLSTLQRWFCGYQTSKEYKATIWGKKVDMYIAIAPFDTPTETFPVIEEKRAKSKNVRLPPEQQVYVNGLQKKIKLLKKRLPPKVDEVLEQRCLNDMNADRIKTIIRECDTIWGDKELSVEEKINSLVPYKIEIYELVSILQLPDELIRADTNISILMATILFYTQSIEKNAKKCKIKIPKQVCQLVKLVYGIITRMNEAQNKLNGIERDMTKEEFKAYDAYLDIKIGAKSAFRSFEKRLKLYERLWEMPSVSTNTKIECLNEAIKLVKKQYGKNLEPCCPHESLVRKHLRAISGYLNELELFFQDTDNTFAGHFLYAAIEDSKVKEITLMG</sequence>
<reference evidence="1 2" key="1">
    <citation type="submission" date="2020-08" db="EMBL/GenBank/DDBJ databases">
        <title>Genome public.</title>
        <authorList>
            <person name="Liu C."/>
            <person name="Sun Q."/>
        </authorList>
    </citation>
    <scope>NUCLEOTIDE SEQUENCE [LARGE SCALE GENOMIC DNA]</scope>
    <source>
        <strain evidence="1 2">BX2</strain>
    </source>
</reference>
<dbReference type="Proteomes" id="UP000644010">
    <property type="component" value="Unassembled WGS sequence"/>
</dbReference>
<evidence type="ECO:0000313" key="2">
    <source>
        <dbReference type="Proteomes" id="UP000644010"/>
    </source>
</evidence>
<dbReference type="EMBL" id="JACOOI010000001">
    <property type="protein sequence ID" value="MBC5641312.1"/>
    <property type="molecule type" value="Genomic_DNA"/>
</dbReference>
<keyword evidence="2" id="KW-1185">Reference proteome</keyword>
<name>A0ABR7DUU4_9BACT</name>
<protein>
    <submittedName>
        <fullName evidence="1">Uncharacterized protein</fullName>
    </submittedName>
</protein>